<dbReference type="AlphaFoldDB" id="A0A4Q9M543"/>
<name>A0A4Q9M543_9APHY</name>
<sequence>MMQEQLCPTTCCSITELHILIVGFYCLPQGDHVLPGRCRGDSPEDGTTPGPFVQVAHPVLFPMHGDRLVGAYKQGTLSVISTPSYLLLDFVAQFSRDLGR</sequence>
<evidence type="ECO:0000313" key="1">
    <source>
        <dbReference type="EMBL" id="TBU21138.1"/>
    </source>
</evidence>
<accession>A0A4Q9M543</accession>
<dbReference type="EMBL" id="ML143714">
    <property type="protein sequence ID" value="TBU21138.1"/>
    <property type="molecule type" value="Genomic_DNA"/>
</dbReference>
<reference evidence="1" key="1">
    <citation type="submission" date="2019-01" db="EMBL/GenBank/DDBJ databases">
        <title>Draft genome sequences of three monokaryotic isolates of the white-rot basidiomycete fungus Dichomitus squalens.</title>
        <authorList>
            <consortium name="DOE Joint Genome Institute"/>
            <person name="Lopez S.C."/>
            <person name="Andreopoulos B."/>
            <person name="Pangilinan J."/>
            <person name="Lipzen A."/>
            <person name="Riley R."/>
            <person name="Ahrendt S."/>
            <person name="Ng V."/>
            <person name="Barry K."/>
            <person name="Daum C."/>
            <person name="Grigoriev I.V."/>
            <person name="Hilden K.S."/>
            <person name="Makela M.R."/>
            <person name="de Vries R.P."/>
        </authorList>
    </citation>
    <scope>NUCLEOTIDE SEQUENCE [LARGE SCALE GENOMIC DNA]</scope>
    <source>
        <strain evidence="1">OM18370.1</strain>
    </source>
</reference>
<gene>
    <name evidence="1" type="ORF">BD311DRAFT_772455</name>
</gene>
<feature type="non-terminal residue" evidence="1">
    <location>
        <position position="1"/>
    </location>
</feature>
<organism evidence="1">
    <name type="scientific">Dichomitus squalens</name>
    <dbReference type="NCBI Taxonomy" id="114155"/>
    <lineage>
        <taxon>Eukaryota</taxon>
        <taxon>Fungi</taxon>
        <taxon>Dikarya</taxon>
        <taxon>Basidiomycota</taxon>
        <taxon>Agaricomycotina</taxon>
        <taxon>Agaricomycetes</taxon>
        <taxon>Polyporales</taxon>
        <taxon>Polyporaceae</taxon>
        <taxon>Dichomitus</taxon>
    </lineage>
</organism>
<dbReference type="Proteomes" id="UP000292957">
    <property type="component" value="Unassembled WGS sequence"/>
</dbReference>
<protein>
    <submittedName>
        <fullName evidence="1">Uncharacterized protein</fullName>
    </submittedName>
</protein>
<proteinExistence type="predicted"/>